<proteinExistence type="predicted"/>
<organism evidence="1">
    <name type="scientific">bioreactor metagenome</name>
    <dbReference type="NCBI Taxonomy" id="1076179"/>
    <lineage>
        <taxon>unclassified sequences</taxon>
        <taxon>metagenomes</taxon>
        <taxon>ecological metagenomes</taxon>
    </lineage>
</organism>
<protein>
    <submittedName>
        <fullName evidence="1">Uncharacterized protein</fullName>
    </submittedName>
</protein>
<gene>
    <name evidence="1" type="ORF">SDC9_157590</name>
</gene>
<name>A0A645F7E7_9ZZZZ</name>
<accession>A0A645F7E7</accession>
<comment type="caution">
    <text evidence="1">The sequence shown here is derived from an EMBL/GenBank/DDBJ whole genome shotgun (WGS) entry which is preliminary data.</text>
</comment>
<dbReference type="AlphaFoldDB" id="A0A645F7E7"/>
<evidence type="ECO:0000313" key="1">
    <source>
        <dbReference type="EMBL" id="MPN10295.1"/>
    </source>
</evidence>
<sequence length="75" mass="7774">MHIISSSGVSTLPMKAGSFDTLAVLDLLEVLAPVDILDALGALDPLDISVIFDALNALGVLGAFSTQASFILFKL</sequence>
<reference evidence="1" key="1">
    <citation type="submission" date="2019-08" db="EMBL/GenBank/DDBJ databases">
        <authorList>
            <person name="Kucharzyk K."/>
            <person name="Murdoch R.W."/>
            <person name="Higgins S."/>
            <person name="Loffler F."/>
        </authorList>
    </citation>
    <scope>NUCLEOTIDE SEQUENCE</scope>
</reference>
<dbReference type="EMBL" id="VSSQ01056434">
    <property type="protein sequence ID" value="MPN10295.1"/>
    <property type="molecule type" value="Genomic_DNA"/>
</dbReference>